<evidence type="ECO:0000313" key="6">
    <source>
        <dbReference type="EMBL" id="UGS33856.1"/>
    </source>
</evidence>
<dbReference type="GO" id="GO:0003700">
    <property type="term" value="F:DNA-binding transcription factor activity"/>
    <property type="evidence" value="ECO:0007669"/>
    <property type="project" value="TreeGrafter"/>
</dbReference>
<evidence type="ECO:0000313" key="7">
    <source>
        <dbReference type="Proteomes" id="UP001162834"/>
    </source>
</evidence>
<name>A0A9E7BWM8_9ACTN</name>
<dbReference type="InterPro" id="IPR014757">
    <property type="entry name" value="Tscrpt_reg_IclR_C"/>
</dbReference>
<dbReference type="GO" id="GO:0003677">
    <property type="term" value="F:DNA binding"/>
    <property type="evidence" value="ECO:0007669"/>
    <property type="project" value="UniProtKB-KW"/>
</dbReference>
<gene>
    <name evidence="6" type="ORF">DSM104329_00221</name>
</gene>
<dbReference type="KEGG" id="sbae:DSM104329_00221"/>
<keyword evidence="7" id="KW-1185">Reference proteome</keyword>
<keyword evidence="2" id="KW-0238">DNA-binding</keyword>
<dbReference type="PROSITE" id="PS51078">
    <property type="entry name" value="ICLR_ED"/>
    <property type="match status" value="1"/>
</dbReference>
<dbReference type="SUPFAM" id="SSF46785">
    <property type="entry name" value="Winged helix' DNA-binding domain"/>
    <property type="match status" value="1"/>
</dbReference>
<dbReference type="InterPro" id="IPR029016">
    <property type="entry name" value="GAF-like_dom_sf"/>
</dbReference>
<evidence type="ECO:0000259" key="5">
    <source>
        <dbReference type="PROSITE" id="PS51078"/>
    </source>
</evidence>
<dbReference type="SUPFAM" id="SSF55781">
    <property type="entry name" value="GAF domain-like"/>
    <property type="match status" value="1"/>
</dbReference>
<dbReference type="PANTHER" id="PTHR30136">
    <property type="entry name" value="HELIX-TURN-HELIX TRANSCRIPTIONAL REGULATOR, ICLR FAMILY"/>
    <property type="match status" value="1"/>
</dbReference>
<protein>
    <recommendedName>
        <fullName evidence="8">IclR family transcriptional regulator</fullName>
    </recommendedName>
</protein>
<dbReference type="InterPro" id="IPR036390">
    <property type="entry name" value="WH_DNA-bd_sf"/>
</dbReference>
<accession>A0A9E7BWM8</accession>
<dbReference type="Proteomes" id="UP001162834">
    <property type="component" value="Chromosome"/>
</dbReference>
<dbReference type="PROSITE" id="PS51077">
    <property type="entry name" value="HTH_ICLR"/>
    <property type="match status" value="1"/>
</dbReference>
<evidence type="ECO:0000256" key="1">
    <source>
        <dbReference type="ARBA" id="ARBA00023015"/>
    </source>
</evidence>
<reference evidence="6" key="1">
    <citation type="journal article" date="2022" name="Int. J. Syst. Evol. Microbiol.">
        <title>Pseudomonas aegrilactucae sp. nov. and Pseudomonas morbosilactucae sp. nov., pathogens causing bacterial rot of lettuce in Japan.</title>
        <authorList>
            <person name="Sawada H."/>
            <person name="Fujikawa T."/>
            <person name="Satou M."/>
        </authorList>
    </citation>
    <scope>NUCLEOTIDE SEQUENCE</scope>
    <source>
        <strain evidence="6">0166_1</strain>
    </source>
</reference>
<dbReference type="Pfam" id="PF01614">
    <property type="entry name" value="IclR_C"/>
    <property type="match status" value="1"/>
</dbReference>
<proteinExistence type="predicted"/>
<evidence type="ECO:0000256" key="2">
    <source>
        <dbReference type="ARBA" id="ARBA00023125"/>
    </source>
</evidence>
<evidence type="ECO:0008006" key="8">
    <source>
        <dbReference type="Google" id="ProtNLM"/>
    </source>
</evidence>
<dbReference type="GO" id="GO:0045892">
    <property type="term" value="P:negative regulation of DNA-templated transcription"/>
    <property type="evidence" value="ECO:0007669"/>
    <property type="project" value="TreeGrafter"/>
</dbReference>
<dbReference type="InterPro" id="IPR036388">
    <property type="entry name" value="WH-like_DNA-bd_sf"/>
</dbReference>
<dbReference type="PANTHER" id="PTHR30136:SF2">
    <property type="entry name" value="TRANSCRIPTIONAL REGULATOR ICLR"/>
    <property type="match status" value="1"/>
</dbReference>
<dbReference type="RefSeq" id="WP_259313548.1">
    <property type="nucleotide sequence ID" value="NZ_CP087164.1"/>
</dbReference>
<dbReference type="Gene3D" id="1.10.10.10">
    <property type="entry name" value="Winged helix-like DNA-binding domain superfamily/Winged helix DNA-binding domain"/>
    <property type="match status" value="1"/>
</dbReference>
<evidence type="ECO:0000259" key="4">
    <source>
        <dbReference type="PROSITE" id="PS51077"/>
    </source>
</evidence>
<dbReference type="EMBL" id="CP087164">
    <property type="protein sequence ID" value="UGS33856.1"/>
    <property type="molecule type" value="Genomic_DNA"/>
</dbReference>
<dbReference type="Gene3D" id="3.30.450.40">
    <property type="match status" value="1"/>
</dbReference>
<dbReference type="AlphaFoldDB" id="A0A9E7BWM8"/>
<sequence length="282" mass="30398">MLLTVKKIGPVLDLFSVDRPEWGVTEVAERLGIAKSSAHALLVSLAGVGLLSCTNQSRYRLGWRFLDLGETLKASLNLRGTALPLMRALVAQHRETVQLAVLDRGRVLFVERLEGTHPVRFAGAPIGARWPAHASATGKVLLAVRPRGEVARIASVEGLRAMTPNTVTDLDRLHGELEQVRRVGYAYDVEESVPGVSGVAAPVRLERGMTVAALSIAVPTSRFRTHERALRQAVVEAAETMSRELRRANAEERDAAAAVTAEDPPHPVLASDAALRRVVAAA</sequence>
<keyword evidence="3" id="KW-0804">Transcription</keyword>
<dbReference type="SMART" id="SM00346">
    <property type="entry name" value="HTH_ICLR"/>
    <property type="match status" value="1"/>
</dbReference>
<keyword evidence="1" id="KW-0805">Transcription regulation</keyword>
<dbReference type="InterPro" id="IPR050707">
    <property type="entry name" value="HTH_MetabolicPath_Reg"/>
</dbReference>
<evidence type="ECO:0000256" key="3">
    <source>
        <dbReference type="ARBA" id="ARBA00023163"/>
    </source>
</evidence>
<organism evidence="6 7">
    <name type="scientific">Capillimicrobium parvum</name>
    <dbReference type="NCBI Taxonomy" id="2884022"/>
    <lineage>
        <taxon>Bacteria</taxon>
        <taxon>Bacillati</taxon>
        <taxon>Actinomycetota</taxon>
        <taxon>Thermoleophilia</taxon>
        <taxon>Solirubrobacterales</taxon>
        <taxon>Capillimicrobiaceae</taxon>
        <taxon>Capillimicrobium</taxon>
    </lineage>
</organism>
<dbReference type="InterPro" id="IPR005471">
    <property type="entry name" value="Tscrpt_reg_IclR_N"/>
</dbReference>
<feature type="domain" description="HTH iclR-type" evidence="4">
    <location>
        <begin position="2"/>
        <end position="63"/>
    </location>
</feature>
<feature type="domain" description="IclR-ED" evidence="5">
    <location>
        <begin position="64"/>
        <end position="251"/>
    </location>
</feature>
<dbReference type="Pfam" id="PF09339">
    <property type="entry name" value="HTH_IclR"/>
    <property type="match status" value="1"/>
</dbReference>